<evidence type="ECO:0000313" key="1">
    <source>
        <dbReference type="EMBL" id="BES79794.1"/>
    </source>
</evidence>
<accession>A0AA86MC18</accession>
<sequence length="622" mass="70446">MNESGYDDLEELINQRGIDEVVRSLQIHLGYSANTHIPTIDEFIEDDEYLGKITNNGKGIYPYWRELLREIFPNPLTCNYDTVFLRSAIGTGKSSVARIMLLYVLAKMILMENPHQFFGLLPNKDLIVYLFSLQKSTISSAMKAPLLEMIDDSPFFRKNMDMTKKGYHFKNKITIQSGTSIATNVGKDIFIAWMDELQVELYRNQNLDNYNSLKARIKSRFMLDGGVFFNSLMILSGSPGGAEGVAESLTTRAKDDTRARIDNAAQWDVLKDKIKYCGETFKVFIGDNANEPRILNTPEEVRVYEDMSDDALMRVIDVPVEYRKDFEDDILIAIRDLAGSVTRSAHSFITNVEKLAQGFSLTSKFFGMDVIKLPFFDDTQIKDFIKDPDKTIRSRLLNQDSYRYIHIDIGVVSDLTGISMTHVAGHIEQKTFNPFDKTYSVSMEPWFINDFNIGISRNRNEETSISKITKFIIFLRDSGVNIHKVTVDGYQSTQLRQDLVLAGIDAELMSVIRDSKAFDYYKQCLYSGRVLSPKNAATQAELLQFRKVVKGSGKVKVIHPTTKTSGSHGDIAESLVGSVYSAYKNSKSNMDPLSGFSKELNTTLAHQRLMEEDEMAIINGLM</sequence>
<protein>
    <submittedName>
        <fullName evidence="1">Terminase large subunit</fullName>
    </submittedName>
</protein>
<name>A0AA86MC18_9CAUD</name>
<organism evidence="1 2">
    <name type="scientific">Yersinia phage vB_Yru_GN1</name>
    <dbReference type="NCBI Taxonomy" id="3074381"/>
    <lineage>
        <taxon>Viruses</taxon>
        <taxon>Duplodnaviria</taxon>
        <taxon>Heunggongvirae</taxon>
        <taxon>Uroviricota</taxon>
        <taxon>Caudoviricetes</taxon>
        <taxon>Caudoviricetes incertae sedis</taxon>
        <taxon>Sepahanvirus</taxon>
        <taxon>Sepahanvirus vB-Yru-GN1</taxon>
    </lineage>
</organism>
<reference evidence="1 2" key="1">
    <citation type="submission" date="2023-09" db="EMBL/GenBank/DDBJ databases">
        <title>Analysis of phage genome (vB_Yru_GN1) of the bacterium (Yersinia ruckeri).</title>
        <authorList>
            <person name="Ganjoor M.S."/>
            <person name="Bouzari M."/>
            <person name="Soleimani-Delfan A."/>
        </authorList>
    </citation>
    <scope>NUCLEOTIDE SEQUENCE [LARGE SCALE GENOMIC DNA]</scope>
    <source>
        <strain evidence="2">vB_Yru_GN1</strain>
    </source>
</reference>
<evidence type="ECO:0000313" key="2">
    <source>
        <dbReference type="Proteomes" id="UP001304813"/>
    </source>
</evidence>
<dbReference type="EMBL" id="LC779065">
    <property type="protein sequence ID" value="BES79794.1"/>
    <property type="molecule type" value="Genomic_DNA"/>
</dbReference>
<keyword evidence="2" id="KW-1185">Reference proteome</keyword>
<proteinExistence type="predicted"/>
<dbReference type="Proteomes" id="UP001304813">
    <property type="component" value="Segment"/>
</dbReference>